<reference evidence="1" key="1">
    <citation type="submission" date="2021-01" db="EMBL/GenBank/DDBJ databases">
        <authorList>
            <person name="Corre E."/>
            <person name="Pelletier E."/>
            <person name="Niang G."/>
            <person name="Scheremetjew M."/>
            <person name="Finn R."/>
            <person name="Kale V."/>
            <person name="Holt S."/>
            <person name="Cochrane G."/>
            <person name="Meng A."/>
            <person name="Brown T."/>
            <person name="Cohen L."/>
        </authorList>
    </citation>
    <scope>NUCLEOTIDE SEQUENCE</scope>
    <source>
        <strain evidence="1">CCMP 769</strain>
    </source>
</reference>
<accession>A0A7S2ZD39</accession>
<gene>
    <name evidence="1" type="ORF">RMAR00112_LOCUS4376</name>
</gene>
<sequence length="117" mass="12994">MNQLGGRLIDVIGLQWRRVTANFTTSSVSTTCGRLGLILGLFRDGFRNAHLCSSKNAVVNHIAFLRDGNYDALLSSRNLGLKQSLVNVRIEFISFLGKLLNLVALKDSHQFFSLRVS</sequence>
<organism evidence="1">
    <name type="scientific">Rhodosorus marinus</name>
    <dbReference type="NCBI Taxonomy" id="101924"/>
    <lineage>
        <taxon>Eukaryota</taxon>
        <taxon>Rhodophyta</taxon>
        <taxon>Stylonematophyceae</taxon>
        <taxon>Stylonematales</taxon>
        <taxon>Stylonemataceae</taxon>
        <taxon>Rhodosorus</taxon>
    </lineage>
</organism>
<dbReference type="AlphaFoldDB" id="A0A7S2ZD39"/>
<evidence type="ECO:0000313" key="1">
    <source>
        <dbReference type="EMBL" id="CAE0036426.1"/>
    </source>
</evidence>
<protein>
    <submittedName>
        <fullName evidence="1">Uncharacterized protein</fullName>
    </submittedName>
</protein>
<dbReference type="EMBL" id="HBHW01005871">
    <property type="protein sequence ID" value="CAE0036426.1"/>
    <property type="molecule type" value="Transcribed_RNA"/>
</dbReference>
<proteinExistence type="predicted"/>
<name>A0A7S2ZD39_9RHOD</name>